<sequence length="130" mass="14879">METNSYIEPVFLISAVAEILDIHPQTLRQYEREGLITPSRTNGKIRLYSQKDIDHIKYVLTLTRTLGVNLAGVDMILQLNEKISLLEEEIHTYKTKIKNINNLAVVPDTKALVVQQTSFDIVIVEKKEED</sequence>
<accession>A0A1P8KN38</accession>
<protein>
    <submittedName>
        <fullName evidence="4">MerR family transcriptional regulator</fullName>
    </submittedName>
</protein>
<dbReference type="InterPro" id="IPR000551">
    <property type="entry name" value="MerR-type_HTH_dom"/>
</dbReference>
<proteinExistence type="predicted"/>
<evidence type="ECO:0000256" key="1">
    <source>
        <dbReference type="ARBA" id="ARBA00023125"/>
    </source>
</evidence>
<dbReference type="OrthoDB" id="5345718at2"/>
<keyword evidence="2" id="KW-0175">Coiled coil</keyword>
<feature type="coiled-coil region" evidence="2">
    <location>
        <begin position="76"/>
        <end position="103"/>
    </location>
</feature>
<dbReference type="PANTHER" id="PTHR30204">
    <property type="entry name" value="REDOX-CYCLING DRUG-SENSING TRANSCRIPTIONAL ACTIVATOR SOXR"/>
    <property type="match status" value="1"/>
</dbReference>
<dbReference type="GO" id="GO:0003677">
    <property type="term" value="F:DNA binding"/>
    <property type="evidence" value="ECO:0007669"/>
    <property type="project" value="UniProtKB-KW"/>
</dbReference>
<dbReference type="Proteomes" id="UP000186074">
    <property type="component" value="Chromosome"/>
</dbReference>
<dbReference type="EMBL" id="CP019070">
    <property type="protein sequence ID" value="APW65926.1"/>
    <property type="molecule type" value="Genomic_DNA"/>
</dbReference>
<dbReference type="RefSeq" id="WP_076087102.1">
    <property type="nucleotide sequence ID" value="NZ_CP019070.1"/>
</dbReference>
<dbReference type="PROSITE" id="PS00552">
    <property type="entry name" value="HTH_MERR_1"/>
    <property type="match status" value="1"/>
</dbReference>
<reference evidence="4 5" key="1">
    <citation type="submission" date="2017-01" db="EMBL/GenBank/DDBJ databases">
        <title>Genome sequencing of Arcobacter sp. LPB0137.</title>
        <authorList>
            <person name="Lee G.-W."/>
            <person name="Yi H."/>
        </authorList>
    </citation>
    <scope>NUCLEOTIDE SEQUENCE [LARGE SCALE GENOMIC DNA]</scope>
    <source>
        <strain evidence="4 5">LPB0137</strain>
    </source>
</reference>
<dbReference type="SUPFAM" id="SSF46955">
    <property type="entry name" value="Putative DNA-binding domain"/>
    <property type="match status" value="1"/>
</dbReference>
<feature type="domain" description="HTH merR-type" evidence="3">
    <location>
        <begin position="10"/>
        <end position="79"/>
    </location>
</feature>
<dbReference type="SMART" id="SM00422">
    <property type="entry name" value="HTH_MERR"/>
    <property type="match status" value="1"/>
</dbReference>
<dbReference type="InterPro" id="IPR047057">
    <property type="entry name" value="MerR_fam"/>
</dbReference>
<dbReference type="PROSITE" id="PS50937">
    <property type="entry name" value="HTH_MERR_2"/>
    <property type="match status" value="1"/>
</dbReference>
<dbReference type="NCBIfam" id="NF047375">
    <property type="entry name" value="HeatShock_HspR"/>
    <property type="match status" value="1"/>
</dbReference>
<gene>
    <name evidence="4" type="ORF">LPB137_08680</name>
</gene>
<dbReference type="STRING" id="1850254.LPB137_08680"/>
<evidence type="ECO:0000256" key="2">
    <source>
        <dbReference type="SAM" id="Coils"/>
    </source>
</evidence>
<name>A0A1P8KN38_9BACT</name>
<keyword evidence="1" id="KW-0238">DNA-binding</keyword>
<dbReference type="GO" id="GO:0003700">
    <property type="term" value="F:DNA-binding transcription factor activity"/>
    <property type="evidence" value="ECO:0007669"/>
    <property type="project" value="InterPro"/>
</dbReference>
<dbReference type="KEGG" id="alp:LPB137_08680"/>
<dbReference type="AlphaFoldDB" id="A0A1P8KN38"/>
<organism evidence="4 5">
    <name type="scientific">Poseidonibacter parvus</name>
    <dbReference type="NCBI Taxonomy" id="1850254"/>
    <lineage>
        <taxon>Bacteria</taxon>
        <taxon>Pseudomonadati</taxon>
        <taxon>Campylobacterota</taxon>
        <taxon>Epsilonproteobacteria</taxon>
        <taxon>Campylobacterales</taxon>
        <taxon>Arcobacteraceae</taxon>
        <taxon>Poseidonibacter</taxon>
    </lineage>
</organism>
<dbReference type="InterPro" id="IPR009061">
    <property type="entry name" value="DNA-bd_dom_put_sf"/>
</dbReference>
<evidence type="ECO:0000313" key="5">
    <source>
        <dbReference type="Proteomes" id="UP000186074"/>
    </source>
</evidence>
<evidence type="ECO:0000313" key="4">
    <source>
        <dbReference type="EMBL" id="APW65926.1"/>
    </source>
</evidence>
<keyword evidence="5" id="KW-1185">Reference proteome</keyword>
<dbReference type="Gene3D" id="1.10.1660.10">
    <property type="match status" value="1"/>
</dbReference>
<dbReference type="CDD" id="cd04766">
    <property type="entry name" value="HTH_HspR"/>
    <property type="match status" value="1"/>
</dbReference>
<dbReference type="Pfam" id="PF13411">
    <property type="entry name" value="MerR_1"/>
    <property type="match status" value="1"/>
</dbReference>
<dbReference type="PANTHER" id="PTHR30204:SF58">
    <property type="entry name" value="HTH-TYPE TRANSCRIPTIONAL REGULATOR YFMP"/>
    <property type="match status" value="1"/>
</dbReference>
<evidence type="ECO:0000259" key="3">
    <source>
        <dbReference type="PROSITE" id="PS50937"/>
    </source>
</evidence>